<dbReference type="EMBL" id="BMAT01002240">
    <property type="protein sequence ID" value="GFS02595.1"/>
    <property type="molecule type" value="Genomic_DNA"/>
</dbReference>
<dbReference type="InterPro" id="IPR050801">
    <property type="entry name" value="Ca-Dep_Lectins_ImmuneDev"/>
</dbReference>
<dbReference type="InterPro" id="IPR016186">
    <property type="entry name" value="C-type_lectin-like/link_sf"/>
</dbReference>
<sequence>MCRPIFWRPGYDTEIPVVRPGNSSLYRFGNSACKPGFQEYHYHDGNKTISTCLSFGAPKVYYWVALRLCSEQNAFLASAKTLDKLALLVQLAQGNLLWVGLDDRNENKVFVWVEDGTVISPEKMEELFVPGEPNHGREQDCVAVKPPDTKMRDVVCANSKMFYFCETKPGC</sequence>
<dbReference type="SUPFAM" id="SSF56436">
    <property type="entry name" value="C-type lectin-like"/>
    <property type="match status" value="1"/>
</dbReference>
<feature type="domain" description="C-type lectin" evidence="1">
    <location>
        <begin position="48"/>
        <end position="162"/>
    </location>
</feature>
<organism evidence="2 3">
    <name type="scientific">Elysia marginata</name>
    <dbReference type="NCBI Taxonomy" id="1093978"/>
    <lineage>
        <taxon>Eukaryota</taxon>
        <taxon>Metazoa</taxon>
        <taxon>Spiralia</taxon>
        <taxon>Lophotrochozoa</taxon>
        <taxon>Mollusca</taxon>
        <taxon>Gastropoda</taxon>
        <taxon>Heterobranchia</taxon>
        <taxon>Euthyneura</taxon>
        <taxon>Panpulmonata</taxon>
        <taxon>Sacoglossa</taxon>
        <taxon>Placobranchoidea</taxon>
        <taxon>Plakobranchidae</taxon>
        <taxon>Elysia</taxon>
    </lineage>
</organism>
<dbReference type="Pfam" id="PF00059">
    <property type="entry name" value="Lectin_C"/>
    <property type="match status" value="1"/>
</dbReference>
<dbReference type="PANTHER" id="PTHR22801">
    <property type="entry name" value="LITHOSTATHINE"/>
    <property type="match status" value="1"/>
</dbReference>
<protein>
    <submittedName>
        <fullName evidence="2">C-type lectin-related protein 4</fullName>
    </submittedName>
</protein>
<keyword evidence="3" id="KW-1185">Reference proteome</keyword>
<evidence type="ECO:0000259" key="1">
    <source>
        <dbReference type="PROSITE" id="PS50041"/>
    </source>
</evidence>
<name>A0AAV4HXW9_9GAST</name>
<dbReference type="InterPro" id="IPR001304">
    <property type="entry name" value="C-type_lectin-like"/>
</dbReference>
<evidence type="ECO:0000313" key="3">
    <source>
        <dbReference type="Proteomes" id="UP000762676"/>
    </source>
</evidence>
<accession>A0AAV4HXW9</accession>
<dbReference type="PANTHER" id="PTHR22801:SF63">
    <property type="entry name" value="C-TYPE LECTIN DOMAIN-CONTAINING PROTEIN"/>
    <property type="match status" value="1"/>
</dbReference>
<dbReference type="Proteomes" id="UP000762676">
    <property type="component" value="Unassembled WGS sequence"/>
</dbReference>
<dbReference type="CDD" id="cd00037">
    <property type="entry name" value="CLECT"/>
    <property type="match status" value="1"/>
</dbReference>
<dbReference type="Gene3D" id="3.10.100.10">
    <property type="entry name" value="Mannose-Binding Protein A, subunit A"/>
    <property type="match status" value="1"/>
</dbReference>
<reference evidence="2 3" key="1">
    <citation type="journal article" date="2021" name="Elife">
        <title>Chloroplast acquisition without the gene transfer in kleptoplastic sea slugs, Plakobranchus ocellatus.</title>
        <authorList>
            <person name="Maeda T."/>
            <person name="Takahashi S."/>
            <person name="Yoshida T."/>
            <person name="Shimamura S."/>
            <person name="Takaki Y."/>
            <person name="Nagai Y."/>
            <person name="Toyoda A."/>
            <person name="Suzuki Y."/>
            <person name="Arimoto A."/>
            <person name="Ishii H."/>
            <person name="Satoh N."/>
            <person name="Nishiyama T."/>
            <person name="Hasebe M."/>
            <person name="Maruyama T."/>
            <person name="Minagawa J."/>
            <person name="Obokata J."/>
            <person name="Shigenobu S."/>
        </authorList>
    </citation>
    <scope>NUCLEOTIDE SEQUENCE [LARGE SCALE GENOMIC DNA]</scope>
</reference>
<comment type="caution">
    <text evidence="2">The sequence shown here is derived from an EMBL/GenBank/DDBJ whole genome shotgun (WGS) entry which is preliminary data.</text>
</comment>
<dbReference type="InterPro" id="IPR016187">
    <property type="entry name" value="CTDL_fold"/>
</dbReference>
<gene>
    <name evidence="2" type="ORF">ElyMa_001127700</name>
</gene>
<evidence type="ECO:0000313" key="2">
    <source>
        <dbReference type="EMBL" id="GFS02595.1"/>
    </source>
</evidence>
<dbReference type="AlphaFoldDB" id="A0AAV4HXW9"/>
<dbReference type="SMART" id="SM00034">
    <property type="entry name" value="CLECT"/>
    <property type="match status" value="1"/>
</dbReference>
<proteinExistence type="predicted"/>
<dbReference type="PROSITE" id="PS50041">
    <property type="entry name" value="C_TYPE_LECTIN_2"/>
    <property type="match status" value="1"/>
</dbReference>